<organism evidence="10 11">
    <name type="scientific">Molorchus minor</name>
    <dbReference type="NCBI Taxonomy" id="1323400"/>
    <lineage>
        <taxon>Eukaryota</taxon>
        <taxon>Metazoa</taxon>
        <taxon>Ecdysozoa</taxon>
        <taxon>Arthropoda</taxon>
        <taxon>Hexapoda</taxon>
        <taxon>Insecta</taxon>
        <taxon>Pterygota</taxon>
        <taxon>Neoptera</taxon>
        <taxon>Endopterygota</taxon>
        <taxon>Coleoptera</taxon>
        <taxon>Polyphaga</taxon>
        <taxon>Cucujiformia</taxon>
        <taxon>Chrysomeloidea</taxon>
        <taxon>Cerambycidae</taxon>
        <taxon>Lamiinae</taxon>
        <taxon>Monochamini</taxon>
        <taxon>Molorchus</taxon>
    </lineage>
</organism>
<evidence type="ECO:0000256" key="6">
    <source>
        <dbReference type="ARBA" id="ARBA00023136"/>
    </source>
</evidence>
<evidence type="ECO:0000256" key="5">
    <source>
        <dbReference type="ARBA" id="ARBA00022989"/>
    </source>
</evidence>
<gene>
    <name evidence="10" type="ORF">NQ317_019290</name>
</gene>
<feature type="domain" description="T-SNARE coiled-coil homology" evidence="9">
    <location>
        <begin position="25"/>
        <end position="92"/>
    </location>
</feature>
<evidence type="ECO:0000256" key="7">
    <source>
        <dbReference type="SAM" id="Coils"/>
    </source>
</evidence>
<dbReference type="Proteomes" id="UP001162164">
    <property type="component" value="Unassembled WGS sequence"/>
</dbReference>
<evidence type="ECO:0000313" key="11">
    <source>
        <dbReference type="Proteomes" id="UP001162164"/>
    </source>
</evidence>
<accession>A0ABQ9J7D1</accession>
<evidence type="ECO:0000256" key="1">
    <source>
        <dbReference type="ARBA" id="ARBA00004211"/>
    </source>
</evidence>
<protein>
    <recommendedName>
        <fullName evidence="9">t-SNARE coiled-coil homology domain-containing protein</fullName>
    </recommendedName>
</protein>
<keyword evidence="3 8" id="KW-0812">Transmembrane</keyword>
<dbReference type="SMART" id="SM00397">
    <property type="entry name" value="t_SNARE"/>
    <property type="match status" value="1"/>
</dbReference>
<comment type="caution">
    <text evidence="10">The sequence shown here is derived from an EMBL/GenBank/DDBJ whole genome shotgun (WGS) entry which is preliminary data.</text>
</comment>
<evidence type="ECO:0000313" key="10">
    <source>
        <dbReference type="EMBL" id="KAJ8973539.1"/>
    </source>
</evidence>
<comment type="subcellular location">
    <subcellularLocation>
        <location evidence="1">Membrane</location>
        <topology evidence="1">Single-pass type IV membrane protein</topology>
    </subcellularLocation>
</comment>
<keyword evidence="5 8" id="KW-1133">Transmembrane helix</keyword>
<keyword evidence="2" id="KW-0813">Transport</keyword>
<dbReference type="Pfam" id="PF12352">
    <property type="entry name" value="V-SNARE_C"/>
    <property type="match status" value="1"/>
</dbReference>
<keyword evidence="11" id="KW-1185">Reference proteome</keyword>
<keyword evidence="7" id="KW-0175">Coiled coil</keyword>
<proteinExistence type="predicted"/>
<dbReference type="PANTHER" id="PTHR21230">
    <property type="entry name" value="VESICLE TRANSPORT V-SNARE PROTEIN VTI1-RELATED"/>
    <property type="match status" value="1"/>
</dbReference>
<dbReference type="Gene3D" id="1.20.5.110">
    <property type="match status" value="1"/>
</dbReference>
<keyword evidence="6 8" id="KW-0472">Membrane</keyword>
<feature type="transmembrane region" description="Helical" evidence="8">
    <location>
        <begin position="101"/>
        <end position="120"/>
    </location>
</feature>
<dbReference type="InterPro" id="IPR000727">
    <property type="entry name" value="T_SNARE_dom"/>
</dbReference>
<dbReference type="EMBL" id="JAPWTJ010001154">
    <property type="protein sequence ID" value="KAJ8973539.1"/>
    <property type="molecule type" value="Genomic_DNA"/>
</dbReference>
<keyword evidence="4" id="KW-0653">Protein transport</keyword>
<evidence type="ECO:0000259" key="9">
    <source>
        <dbReference type="SMART" id="SM00397"/>
    </source>
</evidence>
<dbReference type="SUPFAM" id="SSF58038">
    <property type="entry name" value="SNARE fusion complex"/>
    <property type="match status" value="1"/>
</dbReference>
<sequence length="150" mass="17301">MKDADNGLHLLLGTDYDWEAHNRQVVLEGTAILERTGDSLVRANEIAIETENIGNEVLGELEEQREALLRTRDRLENANEQLNQTKSILRKMGRNVLYNKLILVSIIIIEILILICLSYLKFFRKKKNKYSIRCIEQAIRRNPQQGGQVV</sequence>
<dbReference type="CDD" id="cd15890">
    <property type="entry name" value="SNARE_Vti1b"/>
    <property type="match status" value="1"/>
</dbReference>
<dbReference type="PANTHER" id="PTHR21230:SF89">
    <property type="entry name" value="VESICLE TRANSPORT THROUGH INTERACTION WITH T-SNARES HOMOLOG 1B"/>
    <property type="match status" value="1"/>
</dbReference>
<evidence type="ECO:0000256" key="3">
    <source>
        <dbReference type="ARBA" id="ARBA00022692"/>
    </source>
</evidence>
<evidence type="ECO:0000256" key="4">
    <source>
        <dbReference type="ARBA" id="ARBA00022927"/>
    </source>
</evidence>
<name>A0ABQ9J7D1_9CUCU</name>
<evidence type="ECO:0000256" key="8">
    <source>
        <dbReference type="SAM" id="Phobius"/>
    </source>
</evidence>
<evidence type="ECO:0000256" key="2">
    <source>
        <dbReference type="ARBA" id="ARBA00022448"/>
    </source>
</evidence>
<feature type="coiled-coil region" evidence="7">
    <location>
        <begin position="58"/>
        <end position="95"/>
    </location>
</feature>
<reference evidence="10" key="1">
    <citation type="journal article" date="2023" name="Insect Mol. Biol.">
        <title>Genome sequencing provides insights into the evolution of gene families encoding plant cell wall-degrading enzymes in longhorned beetles.</title>
        <authorList>
            <person name="Shin N.R."/>
            <person name="Okamura Y."/>
            <person name="Kirsch R."/>
            <person name="Pauchet Y."/>
        </authorList>
    </citation>
    <scope>NUCLEOTIDE SEQUENCE</scope>
    <source>
        <strain evidence="10">MMC_N1</strain>
    </source>
</reference>